<protein>
    <recommendedName>
        <fullName evidence="3">Aminotransferase-like plant mobile domain-containing protein</fullName>
    </recommendedName>
</protein>
<accession>A0ABQ7NN54</accession>
<proteinExistence type="predicted"/>
<evidence type="ECO:0000313" key="2">
    <source>
        <dbReference type="Proteomes" id="UP000823674"/>
    </source>
</evidence>
<keyword evidence="2" id="KW-1185">Reference proteome</keyword>
<organism evidence="1 2">
    <name type="scientific">Brassica rapa subsp. trilocularis</name>
    <dbReference type="NCBI Taxonomy" id="1813537"/>
    <lineage>
        <taxon>Eukaryota</taxon>
        <taxon>Viridiplantae</taxon>
        <taxon>Streptophyta</taxon>
        <taxon>Embryophyta</taxon>
        <taxon>Tracheophyta</taxon>
        <taxon>Spermatophyta</taxon>
        <taxon>Magnoliopsida</taxon>
        <taxon>eudicotyledons</taxon>
        <taxon>Gunneridae</taxon>
        <taxon>Pentapetalae</taxon>
        <taxon>rosids</taxon>
        <taxon>malvids</taxon>
        <taxon>Brassicales</taxon>
        <taxon>Brassicaceae</taxon>
        <taxon>Brassiceae</taxon>
        <taxon>Brassica</taxon>
    </lineage>
</organism>
<evidence type="ECO:0008006" key="3">
    <source>
        <dbReference type="Google" id="ProtNLM"/>
    </source>
</evidence>
<comment type="caution">
    <text evidence="1">The sequence shown here is derived from an EMBL/GenBank/DDBJ whole genome shotgun (WGS) entry which is preliminary data.</text>
</comment>
<evidence type="ECO:0000313" key="1">
    <source>
        <dbReference type="EMBL" id="KAG5411179.1"/>
    </source>
</evidence>
<dbReference type="Proteomes" id="UP000823674">
    <property type="component" value="Chromosome A02"/>
</dbReference>
<reference evidence="1 2" key="1">
    <citation type="submission" date="2021-03" db="EMBL/GenBank/DDBJ databases">
        <authorList>
            <person name="King G.J."/>
            <person name="Bancroft I."/>
            <person name="Baten A."/>
            <person name="Bloomfield J."/>
            <person name="Borpatragohain P."/>
            <person name="He Z."/>
            <person name="Irish N."/>
            <person name="Irwin J."/>
            <person name="Liu K."/>
            <person name="Mauleon R.P."/>
            <person name="Moore J."/>
            <person name="Morris R."/>
            <person name="Ostergaard L."/>
            <person name="Wang B."/>
            <person name="Wells R."/>
        </authorList>
    </citation>
    <scope>NUCLEOTIDE SEQUENCE [LARGE SCALE GENOMIC DNA]</scope>
    <source>
        <strain evidence="1">R-o-18</strain>
        <tissue evidence="1">Leaf</tissue>
    </source>
</reference>
<gene>
    <name evidence="1" type="primary">A02p040870.1_BraROA</name>
    <name evidence="1" type="ORF">IGI04_007498</name>
</gene>
<sequence>MDVLSIRMPILMPRFVHQFFRGQNWIDIESTWLNFTNVTEILELPTISLGFTFVIPRSDQRPRKGIALSQLMTGSIRIIVSLMVLAAKFDISVNTLNQLRHYFYINMNRVAFEEPPIDYPVLWNPKTGR</sequence>
<name>A0ABQ7NN54_BRACM</name>
<dbReference type="EMBL" id="JADBGQ010000002">
    <property type="protein sequence ID" value="KAG5411179.1"/>
    <property type="molecule type" value="Genomic_DNA"/>
</dbReference>